<dbReference type="EMBL" id="BARS01020583">
    <property type="protein sequence ID" value="GAG08986.1"/>
    <property type="molecule type" value="Genomic_DNA"/>
</dbReference>
<dbReference type="SUPFAM" id="SSF52540">
    <property type="entry name" value="P-loop containing nucleoside triphosphate hydrolases"/>
    <property type="match status" value="1"/>
</dbReference>
<protein>
    <recommendedName>
        <fullName evidence="2">RecA family profile 1 domain-containing protein</fullName>
    </recommendedName>
</protein>
<organism evidence="1">
    <name type="scientific">marine sediment metagenome</name>
    <dbReference type="NCBI Taxonomy" id="412755"/>
    <lineage>
        <taxon>unclassified sequences</taxon>
        <taxon>metagenomes</taxon>
        <taxon>ecological metagenomes</taxon>
    </lineage>
</organism>
<name>X0W8N3_9ZZZZ</name>
<evidence type="ECO:0000313" key="1">
    <source>
        <dbReference type="EMBL" id="GAG08986.1"/>
    </source>
</evidence>
<dbReference type="Gene3D" id="3.40.50.300">
    <property type="entry name" value="P-loop containing nucleotide triphosphate hydrolases"/>
    <property type="match status" value="1"/>
</dbReference>
<sequence>MKTKKLKAELRKKREKPVINRDDWVSTGSVLLNLACSGRSYGGFAKGHYYFVVGDTASGKTFLSLTCLAEASINPNFDDYRFIYDNGEDGALMNIARFFGQRVADRMEPPAMENGEPVFSRLAEDMYFHLDDAVEDGRPFIYIQDSMDVLDSEQA</sequence>
<gene>
    <name evidence="1" type="ORF">S01H1_33169</name>
</gene>
<dbReference type="AlphaFoldDB" id="X0W8N3"/>
<accession>X0W8N3</accession>
<dbReference type="InterPro" id="IPR027417">
    <property type="entry name" value="P-loop_NTPase"/>
</dbReference>
<comment type="caution">
    <text evidence="1">The sequence shown here is derived from an EMBL/GenBank/DDBJ whole genome shotgun (WGS) entry which is preliminary data.</text>
</comment>
<proteinExistence type="predicted"/>
<reference evidence="1" key="1">
    <citation type="journal article" date="2014" name="Front. Microbiol.">
        <title>High frequency of phylogenetically diverse reductive dehalogenase-homologous genes in deep subseafloor sedimentary metagenomes.</title>
        <authorList>
            <person name="Kawai M."/>
            <person name="Futagami T."/>
            <person name="Toyoda A."/>
            <person name="Takaki Y."/>
            <person name="Nishi S."/>
            <person name="Hori S."/>
            <person name="Arai W."/>
            <person name="Tsubouchi T."/>
            <person name="Morono Y."/>
            <person name="Uchiyama I."/>
            <person name="Ito T."/>
            <person name="Fujiyama A."/>
            <person name="Inagaki F."/>
            <person name="Takami H."/>
        </authorList>
    </citation>
    <scope>NUCLEOTIDE SEQUENCE</scope>
    <source>
        <strain evidence="1">Expedition CK06-06</strain>
    </source>
</reference>
<evidence type="ECO:0008006" key="2">
    <source>
        <dbReference type="Google" id="ProtNLM"/>
    </source>
</evidence>
<feature type="non-terminal residue" evidence="1">
    <location>
        <position position="155"/>
    </location>
</feature>